<dbReference type="STRING" id="593133.SAMN04488006_2135"/>
<evidence type="ECO:0008006" key="3">
    <source>
        <dbReference type="Google" id="ProtNLM"/>
    </source>
</evidence>
<evidence type="ECO:0000313" key="1">
    <source>
        <dbReference type="EMBL" id="SFS59164.1"/>
    </source>
</evidence>
<dbReference type="EMBL" id="FOZP01000005">
    <property type="protein sequence ID" value="SFS59164.1"/>
    <property type="molecule type" value="Genomic_DNA"/>
</dbReference>
<proteinExistence type="predicted"/>
<accession>A0A1I6R3G0</accession>
<dbReference type="RefSeq" id="WP_090225943.1">
    <property type="nucleotide sequence ID" value="NZ_FOZP01000005.1"/>
</dbReference>
<keyword evidence="2" id="KW-1185">Reference proteome</keyword>
<protein>
    <recommendedName>
        <fullName evidence="3">Lipoprotein</fullName>
    </recommendedName>
</protein>
<dbReference type="PROSITE" id="PS51257">
    <property type="entry name" value="PROKAR_LIPOPROTEIN"/>
    <property type="match status" value="1"/>
</dbReference>
<name>A0A1I6R3G0_9FLAO</name>
<reference evidence="2" key="1">
    <citation type="submission" date="2016-10" db="EMBL/GenBank/DDBJ databases">
        <authorList>
            <person name="Varghese N."/>
            <person name="Submissions S."/>
        </authorList>
    </citation>
    <scope>NUCLEOTIDE SEQUENCE [LARGE SCALE GENOMIC DNA]</scope>
    <source>
        <strain evidence="2">DSM 24450</strain>
    </source>
</reference>
<gene>
    <name evidence="1" type="ORF">SAMN04488006_2135</name>
</gene>
<sequence length="239" mass="27997">MKKLIPLLFILTLFGCSKKEVKIPTLAEKGIQEVFNHSQVWFFFDVKDNDTIANLNRKNTISTTHWIYNIDKRLPLKTFIPTIITLQDKHKNSIHSEEGMHDYFSYSDTISKKLSFIAFDSVVFKSNAITSRDYLSKHAKTYENYTNISLIFTELKVWINDMPVEKKDFKTTLLNIIKNSAPEKQKMLHLNFTENISYQGYLYYKTLINNITDTTIKTNTIEFIFNEEKVGFCDCLINE</sequence>
<evidence type="ECO:0000313" key="2">
    <source>
        <dbReference type="Proteomes" id="UP000199312"/>
    </source>
</evidence>
<dbReference type="OrthoDB" id="1148707at2"/>
<organism evidence="1 2">
    <name type="scientific">Lutibacter maritimus</name>
    <dbReference type="NCBI Taxonomy" id="593133"/>
    <lineage>
        <taxon>Bacteria</taxon>
        <taxon>Pseudomonadati</taxon>
        <taxon>Bacteroidota</taxon>
        <taxon>Flavobacteriia</taxon>
        <taxon>Flavobacteriales</taxon>
        <taxon>Flavobacteriaceae</taxon>
        <taxon>Lutibacter</taxon>
    </lineage>
</organism>
<dbReference type="AlphaFoldDB" id="A0A1I6R3G0"/>
<dbReference type="Proteomes" id="UP000199312">
    <property type="component" value="Unassembled WGS sequence"/>
</dbReference>